<proteinExistence type="predicted"/>
<evidence type="ECO:0000313" key="3">
    <source>
        <dbReference type="Proteomes" id="UP001383192"/>
    </source>
</evidence>
<reference evidence="2 3" key="1">
    <citation type="submission" date="2024-01" db="EMBL/GenBank/DDBJ databases">
        <title>A draft genome for a cacao thread blight-causing isolate of Paramarasmius palmivorus.</title>
        <authorList>
            <person name="Baruah I.K."/>
            <person name="Bukari Y."/>
            <person name="Amoako-Attah I."/>
            <person name="Meinhardt L.W."/>
            <person name="Bailey B.A."/>
            <person name="Cohen S.P."/>
        </authorList>
    </citation>
    <scope>NUCLEOTIDE SEQUENCE [LARGE SCALE GENOMIC DNA]</scope>
    <source>
        <strain evidence="2 3">GH-12</strain>
    </source>
</reference>
<keyword evidence="3" id="KW-1185">Reference proteome</keyword>
<keyword evidence="1" id="KW-0175">Coiled coil</keyword>
<dbReference type="AlphaFoldDB" id="A0AAW0C2M0"/>
<evidence type="ECO:0008006" key="4">
    <source>
        <dbReference type="Google" id="ProtNLM"/>
    </source>
</evidence>
<dbReference type="InterPro" id="IPR032675">
    <property type="entry name" value="LRR_dom_sf"/>
</dbReference>
<protein>
    <recommendedName>
        <fullName evidence="4">F-box domain-containing protein</fullName>
    </recommendedName>
</protein>
<dbReference type="SUPFAM" id="SSF52047">
    <property type="entry name" value="RNI-like"/>
    <property type="match status" value="1"/>
</dbReference>
<accession>A0AAW0C2M0</accession>
<dbReference type="EMBL" id="JAYKXP010000065">
    <property type="protein sequence ID" value="KAK7032417.1"/>
    <property type="molecule type" value="Genomic_DNA"/>
</dbReference>
<comment type="caution">
    <text evidence="2">The sequence shown here is derived from an EMBL/GenBank/DDBJ whole genome shotgun (WGS) entry which is preliminary data.</text>
</comment>
<dbReference type="Proteomes" id="UP001383192">
    <property type="component" value="Unassembled WGS sequence"/>
</dbReference>
<organism evidence="2 3">
    <name type="scientific">Paramarasmius palmivorus</name>
    <dbReference type="NCBI Taxonomy" id="297713"/>
    <lineage>
        <taxon>Eukaryota</taxon>
        <taxon>Fungi</taxon>
        <taxon>Dikarya</taxon>
        <taxon>Basidiomycota</taxon>
        <taxon>Agaricomycotina</taxon>
        <taxon>Agaricomycetes</taxon>
        <taxon>Agaricomycetidae</taxon>
        <taxon>Agaricales</taxon>
        <taxon>Marasmiineae</taxon>
        <taxon>Marasmiaceae</taxon>
        <taxon>Paramarasmius</taxon>
    </lineage>
</organism>
<sequence length="525" mass="59480">MAPTNTILIEALSSENIEALREFSRPLSTFDKHTLSLHLRDAQKDLEVCETHIAKLIDQRAKLQRTIGRCQSLLAPVDDVPTEILASIFEFCCHENVVHPVVDSPALILSKVCHRWRQVSLSTPKIWSSFSIDFRRWYADDYRLPRIVKAFMDRSRSSPLSIELSDSYLVEHPSEARTLEVLANASSRWFDVRIIGFQRNTLWCKGHASRLARLRLDGSELPNNLFTTAPNLLSLDINYGDEDYIYPPFSQLKALTLRRCYSEKAIPALQTYSGVETLTLDNVGAYASSTISATVDSSSVKTLKVIAHVRGDVEFMYKHLRLPQLCSLSISVERYRDHNLDDWYKKTDIPTVRTFLQSSSTITSLHLEDLPASDTHIAHFLSFLPNLHTLYIRDLGRAIDDAGQRHILNRIITSGFLRRLSLSPDENTPIILPKLADLTLHARLLQFDAQALVDMVSARWNERAKGAGVDSLQSVEVALMGRGEQLKLPSELELLQHLRNEGLRVDVSVLIIMDPDPDDEYILSD</sequence>
<dbReference type="Gene3D" id="3.80.10.10">
    <property type="entry name" value="Ribonuclease Inhibitor"/>
    <property type="match status" value="1"/>
</dbReference>
<gene>
    <name evidence="2" type="ORF">VNI00_013165</name>
</gene>
<name>A0AAW0C2M0_9AGAR</name>
<dbReference type="PANTHER" id="PTHR38926">
    <property type="entry name" value="F-BOX DOMAIN CONTAINING PROTEIN, EXPRESSED"/>
    <property type="match status" value="1"/>
</dbReference>
<evidence type="ECO:0000313" key="2">
    <source>
        <dbReference type="EMBL" id="KAK7032417.1"/>
    </source>
</evidence>
<evidence type="ECO:0000256" key="1">
    <source>
        <dbReference type="SAM" id="Coils"/>
    </source>
</evidence>
<feature type="coiled-coil region" evidence="1">
    <location>
        <begin position="39"/>
        <end position="66"/>
    </location>
</feature>
<dbReference type="PANTHER" id="PTHR38926:SF72">
    <property type="entry name" value="IM:7136021-RELATED"/>
    <property type="match status" value="1"/>
</dbReference>
<dbReference type="Gene3D" id="1.20.1280.50">
    <property type="match status" value="1"/>
</dbReference>